<dbReference type="EMBL" id="JAECZO010000045">
    <property type="protein sequence ID" value="KAK7194957.1"/>
    <property type="molecule type" value="Genomic_DNA"/>
</dbReference>
<dbReference type="Proteomes" id="UP001430356">
    <property type="component" value="Unassembled WGS sequence"/>
</dbReference>
<feature type="compositionally biased region" description="Basic and acidic residues" evidence="1">
    <location>
        <begin position="643"/>
        <end position="666"/>
    </location>
</feature>
<dbReference type="InterPro" id="IPR051425">
    <property type="entry name" value="Formin_Homology"/>
</dbReference>
<comment type="caution">
    <text evidence="2">The sequence shown here is derived from an EMBL/GenBank/DDBJ whole genome shotgun (WGS) entry which is preliminary data.</text>
</comment>
<feature type="region of interest" description="Disordered" evidence="1">
    <location>
        <begin position="643"/>
        <end position="695"/>
    </location>
</feature>
<dbReference type="PANTHER" id="PTHR45725">
    <property type="entry name" value="FORMIN HOMOLOGY 2 FAMILY MEMBER"/>
    <property type="match status" value="1"/>
</dbReference>
<feature type="compositionally biased region" description="Low complexity" evidence="1">
    <location>
        <begin position="284"/>
        <end position="327"/>
    </location>
</feature>
<reference evidence="2 3" key="1">
    <citation type="journal article" date="2021" name="MBio">
        <title>A New Model Trypanosomatid, Novymonas esmeraldas: Genomic Perception of Its 'Candidatus Pandoraea novymonadis' Endosymbiont.</title>
        <authorList>
            <person name="Zakharova A."/>
            <person name="Saura A."/>
            <person name="Butenko A."/>
            <person name="Podesvova L."/>
            <person name="Warmusova S."/>
            <person name="Kostygov A.Y."/>
            <person name="Nenarokova A."/>
            <person name="Lukes J."/>
            <person name="Opperdoes F.R."/>
            <person name="Yurchenko V."/>
        </authorList>
    </citation>
    <scope>NUCLEOTIDE SEQUENCE [LARGE SCALE GENOMIC DNA]</scope>
    <source>
        <strain evidence="2 3">E262AT.01</strain>
    </source>
</reference>
<evidence type="ECO:0000313" key="3">
    <source>
        <dbReference type="Proteomes" id="UP001430356"/>
    </source>
</evidence>
<feature type="region of interest" description="Disordered" evidence="1">
    <location>
        <begin position="733"/>
        <end position="795"/>
    </location>
</feature>
<name>A0AAW0ELN2_9TRYP</name>
<dbReference type="PANTHER" id="PTHR45725:SF18">
    <property type="entry name" value="ORC1-LIKE AAA ATPASE DOMAIN-CONTAINING PROTEIN"/>
    <property type="match status" value="1"/>
</dbReference>
<feature type="compositionally biased region" description="Low complexity" evidence="1">
    <location>
        <begin position="148"/>
        <end position="163"/>
    </location>
</feature>
<feature type="region of interest" description="Disordered" evidence="1">
    <location>
        <begin position="284"/>
        <end position="336"/>
    </location>
</feature>
<feature type="compositionally biased region" description="Pro residues" evidence="1">
    <location>
        <begin position="776"/>
        <end position="786"/>
    </location>
</feature>
<feature type="compositionally biased region" description="Gly residues" evidence="1">
    <location>
        <begin position="738"/>
        <end position="747"/>
    </location>
</feature>
<sequence>MSFDVSLHRTFDYQLSPAALRIIDWAPIKPLAQSALQTSDSVSAYRLVEDATSNAGAVAAAYTRQEAEQRERASRAYAVSPAPADAAGGSATAVSGGAAAGAARVTASGGGGASHAETVAPSSADERPPPPPRQQSETWPPSPGDGGVSHSAAAGAAEPSSAAVQPAAGLPVGGQAATGNVSVHGTPRASTAAPAPTADAPPWLLAREVTQYALSGMMFGCDYAYQKDSFGVLVGLFSGGGYRQVNTYHRQEAQTPAVQRRHTEAAAAAAVALADGDGGGAFTTAPAATTAGPTTVGTGGPADAAPADPPATEATSALPAAPSASPSQRRGPVIASQRSGQLQFYDALQLFWYWGARRWTGVFNLRLTPPPCGDAVLPTCEYVARTPMTECSVLVDDPVVYLHGFVVMLGRRTRAAEEVGGGHERHSHAGVAATPTPTRSLPALSEQPRRDPRVSHTRAAASDGAGDGAALPAPVLERWHRHCLVETSDEWLWSRTAAMVAQDAARSTARWWKPQHIKMGAGLSYRYRKPRGVNVYWGWSAQLGRGTHVSGHIDVLRRMTCAVSSTFGVLDASVRLRVNLVTLHQTALDAGLCWRPLPQAQDFAVRVATSANGTTVGIELADVAPTLYDPVVRRLADWRARRHRGEPPDVSRTAHLDGDDGDDGRGTARATLSRAHRLPAARSSTAPPPTSDASREDLVGLLPITWHYLQGIGTTVTATVSNVAGVVTSALSTAASTHGGGGGGGADGHLPGHNSGGGGCDGAAAHGSAAERRRPPAPFSGPPPATPAAATSMAHMPADRRLSSLVLPARQATVNLARDAWHTVADLGWMERALRRSHLNISVGVSSDSSRRRRDWSFFLILTEK</sequence>
<gene>
    <name evidence="2" type="ORF">NESM_000418200</name>
</gene>
<dbReference type="AlphaFoldDB" id="A0AAW0ELN2"/>
<proteinExistence type="predicted"/>
<feature type="region of interest" description="Disordered" evidence="1">
    <location>
        <begin position="72"/>
        <end position="199"/>
    </location>
</feature>
<protein>
    <submittedName>
        <fullName evidence="2">Uncharacterized protein</fullName>
    </submittedName>
</protein>
<feature type="compositionally biased region" description="Low complexity" evidence="1">
    <location>
        <begin position="75"/>
        <end position="107"/>
    </location>
</feature>
<feature type="compositionally biased region" description="Low complexity" evidence="1">
    <location>
        <begin position="459"/>
        <end position="469"/>
    </location>
</feature>
<organism evidence="2 3">
    <name type="scientific">Novymonas esmeraldas</name>
    <dbReference type="NCBI Taxonomy" id="1808958"/>
    <lineage>
        <taxon>Eukaryota</taxon>
        <taxon>Discoba</taxon>
        <taxon>Euglenozoa</taxon>
        <taxon>Kinetoplastea</taxon>
        <taxon>Metakinetoplastina</taxon>
        <taxon>Trypanosomatida</taxon>
        <taxon>Trypanosomatidae</taxon>
        <taxon>Novymonas</taxon>
    </lineage>
</organism>
<feature type="region of interest" description="Disordered" evidence="1">
    <location>
        <begin position="417"/>
        <end position="469"/>
    </location>
</feature>
<keyword evidence="3" id="KW-1185">Reference proteome</keyword>
<evidence type="ECO:0000313" key="2">
    <source>
        <dbReference type="EMBL" id="KAK7194957.1"/>
    </source>
</evidence>
<accession>A0AAW0ELN2</accession>
<feature type="compositionally biased region" description="Low complexity" evidence="1">
    <location>
        <begin position="186"/>
        <end position="199"/>
    </location>
</feature>
<evidence type="ECO:0000256" key="1">
    <source>
        <dbReference type="SAM" id="MobiDB-lite"/>
    </source>
</evidence>